<name>A0A560FYY5_9PROT</name>
<comment type="caution">
    <text evidence="1">The sequence shown here is derived from an EMBL/GenBank/DDBJ whole genome shotgun (WGS) entry which is preliminary data.</text>
</comment>
<evidence type="ECO:0000313" key="2">
    <source>
        <dbReference type="Proteomes" id="UP000316545"/>
    </source>
</evidence>
<sequence length="111" mass="12304">MGQLWPARDWEADLAEVRHPLAQRQPTAYAGGMAETVIRTTVDKLSDELAPFAGNRRVEVRIIDATEEEAEAHIRAILQARASDGQTPIPAEKVFGDLKARLLEMKKAQAQ</sequence>
<accession>A0A560FYY5</accession>
<dbReference type="EMBL" id="VITO01000007">
    <property type="protein sequence ID" value="TWB26853.1"/>
    <property type="molecule type" value="Genomic_DNA"/>
</dbReference>
<organism evidence="1 2">
    <name type="scientific">Nitrospirillum amazonense</name>
    <dbReference type="NCBI Taxonomy" id="28077"/>
    <lineage>
        <taxon>Bacteria</taxon>
        <taxon>Pseudomonadati</taxon>
        <taxon>Pseudomonadota</taxon>
        <taxon>Alphaproteobacteria</taxon>
        <taxon>Rhodospirillales</taxon>
        <taxon>Azospirillaceae</taxon>
        <taxon>Nitrospirillum</taxon>
    </lineage>
</organism>
<gene>
    <name evidence="1" type="ORF">FBZ88_10717</name>
</gene>
<reference evidence="1 2" key="1">
    <citation type="submission" date="2019-06" db="EMBL/GenBank/DDBJ databases">
        <title>Genomic Encyclopedia of Type Strains, Phase IV (KMG-V): Genome sequencing to study the core and pangenomes of soil and plant-associated prokaryotes.</title>
        <authorList>
            <person name="Whitman W."/>
        </authorList>
    </citation>
    <scope>NUCLEOTIDE SEQUENCE [LARGE SCALE GENOMIC DNA]</scope>
    <source>
        <strain evidence="1 2">BR 11865</strain>
    </source>
</reference>
<dbReference type="AlphaFoldDB" id="A0A560FYY5"/>
<evidence type="ECO:0000313" key="1">
    <source>
        <dbReference type="EMBL" id="TWB26853.1"/>
    </source>
</evidence>
<protein>
    <submittedName>
        <fullName evidence="1">Uncharacterized protein</fullName>
    </submittedName>
</protein>
<keyword evidence="2" id="KW-1185">Reference proteome</keyword>
<proteinExistence type="predicted"/>
<dbReference type="Proteomes" id="UP000316545">
    <property type="component" value="Unassembled WGS sequence"/>
</dbReference>